<dbReference type="GO" id="GO:0046872">
    <property type="term" value="F:metal ion binding"/>
    <property type="evidence" value="ECO:0007669"/>
    <property type="project" value="TreeGrafter"/>
</dbReference>
<comment type="similarity">
    <text evidence="8">Belongs to the glutamate--cysteine ligase type 1 family.</text>
</comment>
<keyword evidence="4 8" id="KW-0317">Glutathione biosynthesis</keyword>
<dbReference type="Pfam" id="PF04262">
    <property type="entry name" value="Glu_cys_ligase"/>
    <property type="match status" value="2"/>
</dbReference>
<comment type="catalytic activity">
    <reaction evidence="7 9">
        <text>L-cysteine + L-glutamate + ATP = gamma-L-glutamyl-L-cysteine + ADP + phosphate + H(+)</text>
        <dbReference type="Rhea" id="RHEA:13285"/>
        <dbReference type="ChEBI" id="CHEBI:15378"/>
        <dbReference type="ChEBI" id="CHEBI:29985"/>
        <dbReference type="ChEBI" id="CHEBI:30616"/>
        <dbReference type="ChEBI" id="CHEBI:35235"/>
        <dbReference type="ChEBI" id="CHEBI:43474"/>
        <dbReference type="ChEBI" id="CHEBI:58173"/>
        <dbReference type="ChEBI" id="CHEBI:456216"/>
        <dbReference type="EC" id="6.3.2.2"/>
    </reaction>
</comment>
<dbReference type="STRING" id="2756.BFR44_01205"/>
<keyword evidence="6" id="KW-0067">ATP-binding</keyword>
<evidence type="ECO:0000256" key="9">
    <source>
        <dbReference type="RuleBase" id="RU004391"/>
    </source>
</evidence>
<evidence type="ECO:0000256" key="4">
    <source>
        <dbReference type="ARBA" id="ARBA00022684"/>
    </source>
</evidence>
<reference evidence="11 12" key="1">
    <citation type="submission" date="2017-09" db="EMBL/GenBank/DDBJ databases">
        <title>Complete Genome Sequences of Two Strains of the Meat Spoilage Bacterium Brochothrix thermosphacta Isolated from Ground Chicken.</title>
        <authorList>
            <person name="Paoli G.C."/>
            <person name="Wijey C."/>
            <person name="Chen C.-Y."/>
            <person name="Nguyen L."/>
            <person name="Yan X."/>
            <person name="Irwin P.L."/>
        </authorList>
    </citation>
    <scope>NUCLEOTIDE SEQUENCE [LARGE SCALE GENOMIC DNA]</scope>
    <source>
        <strain evidence="11 12">BI</strain>
    </source>
</reference>
<dbReference type="Proteomes" id="UP000243591">
    <property type="component" value="Chromosome"/>
</dbReference>
<evidence type="ECO:0000256" key="1">
    <source>
        <dbReference type="ARBA" id="ARBA00005006"/>
    </source>
</evidence>
<organism evidence="11 12">
    <name type="scientific">Brochothrix thermosphacta</name>
    <name type="common">Microbacterium thermosphactum</name>
    <dbReference type="NCBI Taxonomy" id="2756"/>
    <lineage>
        <taxon>Bacteria</taxon>
        <taxon>Bacillati</taxon>
        <taxon>Bacillota</taxon>
        <taxon>Bacilli</taxon>
        <taxon>Bacillales</taxon>
        <taxon>Listeriaceae</taxon>
        <taxon>Brochothrix</taxon>
    </lineage>
</organism>
<dbReference type="InterPro" id="IPR007370">
    <property type="entry name" value="Glu_cys_ligase"/>
</dbReference>
<protein>
    <recommendedName>
        <fullName evidence="2 9">Glutamate--cysteine ligase</fullName>
        <ecNumber evidence="2 9">6.3.2.2</ecNumber>
    </recommendedName>
</protein>
<comment type="pathway">
    <text evidence="1 9">Sulfur metabolism; glutathione biosynthesis; glutathione from L-cysteine and L-glutamate: step 1/2.</text>
</comment>
<dbReference type="RefSeq" id="WP_069126007.1">
    <property type="nucleotide sequence ID" value="NZ_CP023483.1"/>
</dbReference>
<name>A0A1D2L8S1_BROTH</name>
<dbReference type="PANTHER" id="PTHR38761">
    <property type="entry name" value="GLUTAMATE--CYSTEINE LIGASE"/>
    <property type="match status" value="1"/>
</dbReference>
<evidence type="ECO:0000313" key="12">
    <source>
        <dbReference type="Proteomes" id="UP000243591"/>
    </source>
</evidence>
<dbReference type="EMBL" id="CP023483">
    <property type="protein sequence ID" value="ATF25385.1"/>
    <property type="molecule type" value="Genomic_DNA"/>
</dbReference>
<evidence type="ECO:0000313" key="11">
    <source>
        <dbReference type="EMBL" id="ATF25385.1"/>
    </source>
</evidence>
<accession>A0A1D2L8S1</accession>
<proteinExistence type="inferred from homology"/>
<dbReference type="GO" id="GO:0005524">
    <property type="term" value="F:ATP binding"/>
    <property type="evidence" value="ECO:0007669"/>
    <property type="project" value="UniProtKB-KW"/>
</dbReference>
<evidence type="ECO:0000256" key="8">
    <source>
        <dbReference type="RuleBase" id="RU003544"/>
    </source>
</evidence>
<evidence type="ECO:0000256" key="2">
    <source>
        <dbReference type="ARBA" id="ARBA00012220"/>
    </source>
</evidence>
<dbReference type="KEGG" id="bths:CNY62_02680"/>
<dbReference type="AlphaFoldDB" id="A0A1D2L8S1"/>
<dbReference type="PANTHER" id="PTHR38761:SF1">
    <property type="entry name" value="GLUTAMATE--CYSTEINE LIGASE"/>
    <property type="match status" value="1"/>
</dbReference>
<dbReference type="InterPro" id="IPR014746">
    <property type="entry name" value="Gln_synth/guanido_kin_cat_dom"/>
</dbReference>
<evidence type="ECO:0000259" key="10">
    <source>
        <dbReference type="Pfam" id="PF04262"/>
    </source>
</evidence>
<dbReference type="GO" id="GO:0006750">
    <property type="term" value="P:glutathione biosynthetic process"/>
    <property type="evidence" value="ECO:0007669"/>
    <property type="project" value="UniProtKB-UniPathway"/>
</dbReference>
<keyword evidence="12" id="KW-1185">Reference proteome</keyword>
<dbReference type="OrthoDB" id="9803907at2"/>
<gene>
    <name evidence="11" type="ORF">CNY62_02680</name>
</gene>
<dbReference type="GO" id="GO:0004357">
    <property type="term" value="F:glutamate-cysteine ligase activity"/>
    <property type="evidence" value="ECO:0007669"/>
    <property type="project" value="UniProtKB-EC"/>
</dbReference>
<evidence type="ECO:0000256" key="7">
    <source>
        <dbReference type="ARBA" id="ARBA00048819"/>
    </source>
</evidence>
<evidence type="ECO:0000256" key="3">
    <source>
        <dbReference type="ARBA" id="ARBA00022598"/>
    </source>
</evidence>
<dbReference type="UniPathway" id="UPA00142">
    <property type="reaction ID" value="UER00209"/>
</dbReference>
<feature type="domain" description="Glutamate--cysteine ligase" evidence="10">
    <location>
        <begin position="233"/>
        <end position="308"/>
    </location>
</feature>
<evidence type="ECO:0000256" key="5">
    <source>
        <dbReference type="ARBA" id="ARBA00022741"/>
    </source>
</evidence>
<dbReference type="InterPro" id="IPR006334">
    <property type="entry name" value="Glut_cys_ligase"/>
</dbReference>
<evidence type="ECO:0000256" key="6">
    <source>
        <dbReference type="ARBA" id="ARBA00022840"/>
    </source>
</evidence>
<dbReference type="EC" id="6.3.2.2" evidence="2 9"/>
<dbReference type="GO" id="GO:0005829">
    <property type="term" value="C:cytosol"/>
    <property type="evidence" value="ECO:0007669"/>
    <property type="project" value="TreeGrafter"/>
</dbReference>
<dbReference type="SUPFAM" id="SSF55931">
    <property type="entry name" value="Glutamine synthetase/guanido kinase"/>
    <property type="match status" value="1"/>
</dbReference>
<keyword evidence="5" id="KW-0547">Nucleotide-binding</keyword>
<keyword evidence="3 8" id="KW-0436">Ligase</keyword>
<feature type="domain" description="Glutamate--cysteine ligase" evidence="10">
    <location>
        <begin position="10"/>
        <end position="193"/>
    </location>
</feature>
<dbReference type="Gene3D" id="3.30.590.20">
    <property type="match status" value="1"/>
</dbReference>
<sequence length="395" mass="45149">MFQHVVLKQLQNIADGKFGLERENLRVTASGRLAMTPHPKSLGDKCCNPEITTDFSESQIEIVSPAVSSVEALLPEISRINAKVKKGLEDEYLWMQSVPPCHLPPEDKIPLAQFGVPGDVIYEKTEYRMYLAAKYGSYKQLYSGIHFNFSFDEDQLNELLSLEQRNDFYIRLMAQALKYRYFLTFTLAASPKTINGTTYRSARLGKEGYHNTQPILLDYSDTASYLCSLKKVIDSGVIEGSRELYELVRAKGTNMDAFNSLKAEINRIELRLPDLNPFYPDGINPADLYVMHLYIKWCSGLINDSYTDEEQLIASQLSFEASELDLTVAVEHKIKAIFDALFVYLENAGLPSIYHQSLLEAYDRFLYPKKRYAEKLLHAYSESSFEQFNLEHSIK</sequence>